<protein>
    <submittedName>
        <fullName evidence="7">CoA ester lyase</fullName>
    </submittedName>
</protein>
<reference evidence="7" key="1">
    <citation type="journal article" date="2014" name="Int. J. Syst. Evol. Microbiol.">
        <title>Complete genome sequence of Corynebacterium casei LMG S-19264T (=DSM 44701T), isolated from a smear-ripened cheese.</title>
        <authorList>
            <consortium name="US DOE Joint Genome Institute (JGI-PGF)"/>
            <person name="Walter F."/>
            <person name="Albersmeier A."/>
            <person name="Kalinowski J."/>
            <person name="Ruckert C."/>
        </authorList>
    </citation>
    <scope>NUCLEOTIDE SEQUENCE</scope>
    <source>
        <strain evidence="7">JCM 19831</strain>
    </source>
</reference>
<dbReference type="RefSeq" id="WP_190252807.1">
    <property type="nucleotide sequence ID" value="NZ_BMPI01000028.1"/>
</dbReference>
<evidence type="ECO:0000256" key="4">
    <source>
        <dbReference type="PIRSR" id="PIRSR015582-1"/>
    </source>
</evidence>
<dbReference type="SUPFAM" id="SSF51621">
    <property type="entry name" value="Phosphoenolpyruvate/pyruvate domain"/>
    <property type="match status" value="1"/>
</dbReference>
<evidence type="ECO:0000256" key="5">
    <source>
        <dbReference type="PIRSR" id="PIRSR015582-2"/>
    </source>
</evidence>
<reference evidence="7" key="2">
    <citation type="submission" date="2020-09" db="EMBL/GenBank/DDBJ databases">
        <authorList>
            <person name="Sun Q."/>
            <person name="Ohkuma M."/>
        </authorList>
    </citation>
    <scope>NUCLEOTIDE SEQUENCE</scope>
    <source>
        <strain evidence="7">JCM 19831</strain>
    </source>
</reference>
<dbReference type="InterPro" id="IPR015813">
    <property type="entry name" value="Pyrv/PenolPyrv_kinase-like_dom"/>
</dbReference>
<evidence type="ECO:0000256" key="2">
    <source>
        <dbReference type="ARBA" id="ARBA00022723"/>
    </source>
</evidence>
<dbReference type="PANTHER" id="PTHR32308">
    <property type="entry name" value="LYASE BETA SUBUNIT, PUTATIVE (AFU_ORTHOLOGUE AFUA_4G13030)-RELATED"/>
    <property type="match status" value="1"/>
</dbReference>
<keyword evidence="2 5" id="KW-0479">Metal-binding</keyword>
<feature type="binding site" evidence="5">
    <location>
        <position position="152"/>
    </location>
    <ligand>
        <name>Mg(2+)</name>
        <dbReference type="ChEBI" id="CHEBI:18420"/>
    </ligand>
</feature>
<keyword evidence="3 5" id="KW-0460">Magnesium</keyword>
<evidence type="ECO:0000256" key="1">
    <source>
        <dbReference type="ARBA" id="ARBA00001946"/>
    </source>
</evidence>
<feature type="binding site" evidence="4">
    <location>
        <position position="70"/>
    </location>
    <ligand>
        <name>substrate</name>
    </ligand>
</feature>
<evidence type="ECO:0000313" key="8">
    <source>
        <dbReference type="Proteomes" id="UP000642070"/>
    </source>
</evidence>
<dbReference type="PANTHER" id="PTHR32308:SF0">
    <property type="entry name" value="HPCH_HPAI ALDOLASE_CITRATE LYASE DOMAIN-CONTAINING PROTEIN"/>
    <property type="match status" value="1"/>
</dbReference>
<accession>A0A917WYK8</accession>
<feature type="domain" description="HpcH/HpaI aldolase/citrate lyase" evidence="6">
    <location>
        <begin position="8"/>
        <end position="221"/>
    </location>
</feature>
<dbReference type="PIRSF" id="PIRSF015582">
    <property type="entry name" value="Cit_lyase_B"/>
    <property type="match status" value="1"/>
</dbReference>
<evidence type="ECO:0000256" key="3">
    <source>
        <dbReference type="ARBA" id="ARBA00022842"/>
    </source>
</evidence>
<dbReference type="Gene3D" id="3.20.20.60">
    <property type="entry name" value="Phosphoenolpyruvate-binding domains"/>
    <property type="match status" value="1"/>
</dbReference>
<comment type="caution">
    <text evidence="7">The sequence shown here is derived from an EMBL/GenBank/DDBJ whole genome shotgun (WGS) entry which is preliminary data.</text>
</comment>
<dbReference type="InterPro" id="IPR040442">
    <property type="entry name" value="Pyrv_kinase-like_dom_sf"/>
</dbReference>
<feature type="binding site" evidence="4">
    <location>
        <position position="126"/>
    </location>
    <ligand>
        <name>substrate</name>
    </ligand>
</feature>
<keyword evidence="7" id="KW-0456">Lyase</keyword>
<dbReference type="GO" id="GO:0000287">
    <property type="term" value="F:magnesium ion binding"/>
    <property type="evidence" value="ECO:0007669"/>
    <property type="project" value="TreeGrafter"/>
</dbReference>
<evidence type="ECO:0000259" key="6">
    <source>
        <dbReference type="Pfam" id="PF03328"/>
    </source>
</evidence>
<name>A0A917WYK8_9ACTN</name>
<dbReference type="Pfam" id="PF03328">
    <property type="entry name" value="HpcH_HpaI"/>
    <property type="match status" value="1"/>
</dbReference>
<dbReference type="GO" id="GO:0016829">
    <property type="term" value="F:lyase activity"/>
    <property type="evidence" value="ECO:0007669"/>
    <property type="project" value="UniProtKB-KW"/>
</dbReference>
<proteinExistence type="predicted"/>
<keyword evidence="8" id="KW-1185">Reference proteome</keyword>
<dbReference type="InterPro" id="IPR011206">
    <property type="entry name" value="Citrate_lyase_beta/mcl1/mcl2"/>
</dbReference>
<dbReference type="InterPro" id="IPR005000">
    <property type="entry name" value="Aldolase/citrate-lyase_domain"/>
</dbReference>
<organism evidence="7 8">
    <name type="scientific">Dactylosporangium sucinum</name>
    <dbReference type="NCBI Taxonomy" id="1424081"/>
    <lineage>
        <taxon>Bacteria</taxon>
        <taxon>Bacillati</taxon>
        <taxon>Actinomycetota</taxon>
        <taxon>Actinomycetes</taxon>
        <taxon>Micromonosporales</taxon>
        <taxon>Micromonosporaceae</taxon>
        <taxon>Dactylosporangium</taxon>
    </lineage>
</organism>
<dbReference type="GO" id="GO:0006107">
    <property type="term" value="P:oxaloacetate metabolic process"/>
    <property type="evidence" value="ECO:0007669"/>
    <property type="project" value="TreeGrafter"/>
</dbReference>
<dbReference type="Proteomes" id="UP000642070">
    <property type="component" value="Unassembled WGS sequence"/>
</dbReference>
<comment type="cofactor">
    <cofactor evidence="1">
        <name>Mg(2+)</name>
        <dbReference type="ChEBI" id="CHEBI:18420"/>
    </cofactor>
</comment>
<feature type="binding site" evidence="5">
    <location>
        <position position="126"/>
    </location>
    <ligand>
        <name>Mg(2+)</name>
        <dbReference type="ChEBI" id="CHEBI:18420"/>
    </ligand>
</feature>
<evidence type="ECO:0000313" key="7">
    <source>
        <dbReference type="EMBL" id="GGM45985.1"/>
    </source>
</evidence>
<gene>
    <name evidence="7" type="ORF">GCM10007977_054690</name>
</gene>
<dbReference type="AlphaFoldDB" id="A0A917WYK8"/>
<sequence length="288" mass="29961">MSAAGLPRSYLYVPGNAPAMLAKALGRGADALILDIEDAVPLQDKDGARAAVVAWLRAQPADLDTELWVRINQAPLRLTDAAALAGIPAVKGLVLAKVESAREVVEVGELLSSLGDHVTRLMPMIETAGSVLEAAAIAAQPRVHQLQVGEVDLTGETGIIPGEDEAELAGIRTMIVLASTAAQINPPVGPVSRITADPAALARSTQRVRRQGFVGRACIHPAQLAVVHEVFTPTETQVTEARSVIEVFAAAEAAGQGVVLDADGRLVDVAVLRSARKTLAMAAKAARP</sequence>
<dbReference type="EMBL" id="BMPI01000028">
    <property type="protein sequence ID" value="GGM45985.1"/>
    <property type="molecule type" value="Genomic_DNA"/>
</dbReference>